<evidence type="ECO:0000313" key="9">
    <source>
        <dbReference type="RefSeq" id="XP_022132567.1"/>
    </source>
</evidence>
<keyword evidence="5 6" id="KW-0472">Membrane</keyword>
<dbReference type="RefSeq" id="XP_022132567.1">
    <property type="nucleotide sequence ID" value="XM_022276875.1"/>
</dbReference>
<dbReference type="PANTHER" id="PTHR31218">
    <property type="entry name" value="WAT1-RELATED PROTEIN"/>
    <property type="match status" value="1"/>
</dbReference>
<dbReference type="AlphaFoldDB" id="A0A6J1BU68"/>
<name>A0A6J1BU68_MOMCH</name>
<comment type="similarity">
    <text evidence="2 6">Belongs to the drug/metabolite transporter (DMT) superfamily. Plant drug/metabolite exporter (P-DME) (TC 2.A.7.4) family.</text>
</comment>
<feature type="transmembrane region" description="Helical" evidence="6">
    <location>
        <begin position="188"/>
        <end position="208"/>
    </location>
</feature>
<feature type="transmembrane region" description="Helical" evidence="6">
    <location>
        <begin position="103"/>
        <end position="124"/>
    </location>
</feature>
<dbReference type="InterPro" id="IPR037185">
    <property type="entry name" value="EmrE-like"/>
</dbReference>
<feature type="transmembrane region" description="Helical" evidence="6">
    <location>
        <begin position="76"/>
        <end position="97"/>
    </location>
</feature>
<dbReference type="InterPro" id="IPR000620">
    <property type="entry name" value="EamA_dom"/>
</dbReference>
<feature type="transmembrane region" description="Helical" evidence="6">
    <location>
        <begin position="136"/>
        <end position="156"/>
    </location>
</feature>
<dbReference type="InterPro" id="IPR030184">
    <property type="entry name" value="WAT1-related"/>
</dbReference>
<feature type="transmembrane region" description="Helical" evidence="6">
    <location>
        <begin position="311"/>
        <end position="330"/>
    </location>
</feature>
<evidence type="ECO:0000256" key="5">
    <source>
        <dbReference type="ARBA" id="ARBA00023136"/>
    </source>
</evidence>
<dbReference type="OrthoDB" id="1718296at2759"/>
<gene>
    <name evidence="9" type="primary">LOC111005396</name>
</gene>
<comment type="subcellular location">
    <subcellularLocation>
        <location evidence="1 6">Membrane</location>
        <topology evidence="1 6">Multi-pass membrane protein</topology>
    </subcellularLocation>
</comment>
<evidence type="ECO:0000256" key="1">
    <source>
        <dbReference type="ARBA" id="ARBA00004141"/>
    </source>
</evidence>
<reference evidence="9" key="1">
    <citation type="submission" date="2025-08" db="UniProtKB">
        <authorList>
            <consortium name="RefSeq"/>
        </authorList>
    </citation>
    <scope>IDENTIFICATION</scope>
    <source>
        <strain evidence="9">OHB3-1</strain>
    </source>
</reference>
<evidence type="ECO:0000256" key="4">
    <source>
        <dbReference type="ARBA" id="ARBA00022989"/>
    </source>
</evidence>
<feature type="transmembrane region" description="Helical" evidence="6">
    <location>
        <begin position="46"/>
        <end position="64"/>
    </location>
</feature>
<keyword evidence="3 6" id="KW-0812">Transmembrane</keyword>
<feature type="domain" description="EamA" evidence="7">
    <location>
        <begin position="190"/>
        <end position="328"/>
    </location>
</feature>
<evidence type="ECO:0000313" key="8">
    <source>
        <dbReference type="Proteomes" id="UP000504603"/>
    </source>
</evidence>
<keyword evidence="4 6" id="KW-1133">Transmembrane helix</keyword>
<feature type="transmembrane region" description="Helical" evidence="6">
    <location>
        <begin position="252"/>
        <end position="273"/>
    </location>
</feature>
<evidence type="ECO:0000256" key="3">
    <source>
        <dbReference type="ARBA" id="ARBA00022692"/>
    </source>
</evidence>
<accession>A0A6J1BU68</accession>
<dbReference type="Proteomes" id="UP000504603">
    <property type="component" value="Unplaced"/>
</dbReference>
<dbReference type="GeneID" id="111005396"/>
<dbReference type="Pfam" id="PF00892">
    <property type="entry name" value="EamA"/>
    <property type="match status" value="2"/>
</dbReference>
<dbReference type="GO" id="GO:0022857">
    <property type="term" value="F:transmembrane transporter activity"/>
    <property type="evidence" value="ECO:0007669"/>
    <property type="project" value="InterPro"/>
</dbReference>
<dbReference type="SUPFAM" id="SSF103481">
    <property type="entry name" value="Multidrug resistance efflux transporter EmrE"/>
    <property type="match status" value="2"/>
</dbReference>
<proteinExistence type="inferred from homology"/>
<dbReference type="GO" id="GO:0016020">
    <property type="term" value="C:membrane"/>
    <property type="evidence" value="ECO:0007669"/>
    <property type="project" value="UniProtKB-SubCell"/>
</dbReference>
<feature type="domain" description="EamA" evidence="7">
    <location>
        <begin position="14"/>
        <end position="144"/>
    </location>
</feature>
<evidence type="ECO:0000256" key="6">
    <source>
        <dbReference type="RuleBase" id="RU363077"/>
    </source>
</evidence>
<keyword evidence="8" id="KW-1185">Reference proteome</keyword>
<protein>
    <recommendedName>
        <fullName evidence="6">WAT1-related protein</fullName>
    </recommendedName>
</protein>
<dbReference type="KEGG" id="mcha:111005396"/>
<evidence type="ECO:0000259" key="7">
    <source>
        <dbReference type="Pfam" id="PF00892"/>
    </source>
</evidence>
<sequence length="364" mass="40390">MELFFLKMGSKKPYFVAVLTQIFLAGMSLLSKAAFASGMNSFVFVFYRQAAGAVFFLPMMMFLKRKEIRPLSLMDFLKIFMISLIGMTIGFNAYGVAVDYTSANLGAAAFNCLPVTTFLFALILRMEKVNMRTVAGMAKSVGILVCIGGVATLAFYKGPYLKPLINHHLFQYHKGQAHQAHASSQKTWIIGCFLLFVSSISWGLWFVLQAHFLKTYPSPLVFISHQTMLSTVQSFVVAIAMERNPSEWKLSWNIRLIAVLYCGILVTVVSNFLQCWVLKEKGPVFQAMTTPLNVIVTIIGSELMLGEGIHLGSLIGAILLVASLYCVLWGKSKELNIVDIESNQPAVLPAEARELSEMRSPPQP</sequence>
<organism evidence="8 9">
    <name type="scientific">Momordica charantia</name>
    <name type="common">Bitter gourd</name>
    <name type="synonym">Balsam pear</name>
    <dbReference type="NCBI Taxonomy" id="3673"/>
    <lineage>
        <taxon>Eukaryota</taxon>
        <taxon>Viridiplantae</taxon>
        <taxon>Streptophyta</taxon>
        <taxon>Embryophyta</taxon>
        <taxon>Tracheophyta</taxon>
        <taxon>Spermatophyta</taxon>
        <taxon>Magnoliopsida</taxon>
        <taxon>eudicotyledons</taxon>
        <taxon>Gunneridae</taxon>
        <taxon>Pentapetalae</taxon>
        <taxon>rosids</taxon>
        <taxon>fabids</taxon>
        <taxon>Cucurbitales</taxon>
        <taxon>Cucurbitaceae</taxon>
        <taxon>Momordiceae</taxon>
        <taxon>Momordica</taxon>
    </lineage>
</organism>
<evidence type="ECO:0000256" key="2">
    <source>
        <dbReference type="ARBA" id="ARBA00007635"/>
    </source>
</evidence>